<dbReference type="STRING" id="213810.RUM_04010"/>
<evidence type="ECO:0000259" key="1">
    <source>
        <dbReference type="Pfam" id="PF05050"/>
    </source>
</evidence>
<dbReference type="GO" id="GO:0008168">
    <property type="term" value="F:methyltransferase activity"/>
    <property type="evidence" value="ECO:0007669"/>
    <property type="project" value="UniProtKB-KW"/>
</dbReference>
<accession>D4LAJ1</accession>
<dbReference type="Proteomes" id="UP000007054">
    <property type="component" value="Chromosome"/>
</dbReference>
<sequence>MQNNQQTGAVLPFIQETRSSWDKLKEEQRPIFIYGMGDGAIKIMTAMKSYGIPLAGIFASDEFVRGHSFEGYRVHKLSEVEEAVEDFVIVLAFAAGFQSLVDKIVALSQEHTLIVPDVPVTGGGLFTYEYCLEHAEELQQVYDLLADDASRRVYAGILNFKISGNIDYLTPATTPKAEIYKELIRPTTNEIFVDLGAYNGDSIRELLEFSRGKFNRIIAFEPDKKNFKKLTKFIGHTPAIDAYNCVAWCVDTELPFATKAGRQSAISSDGNMTQARSVDSILDGERATIIKMDVEGAEREAIWGASRTIARYSPRLMVSLYHRNEDIFELPLLIQRINPKYKLYIRHQLYIPAWETNLYATVE</sequence>
<dbReference type="InterPro" id="IPR029063">
    <property type="entry name" value="SAM-dependent_MTases_sf"/>
</dbReference>
<dbReference type="BioCyc" id="RCHA213810:RUM_RS01945-MONOMER"/>
<dbReference type="SUPFAM" id="SSF53335">
    <property type="entry name" value="S-adenosyl-L-methionine-dependent methyltransferases"/>
    <property type="match status" value="1"/>
</dbReference>
<evidence type="ECO:0000313" key="2">
    <source>
        <dbReference type="EMBL" id="CBL16636.1"/>
    </source>
</evidence>
<keyword evidence="2" id="KW-0808">Transferase</keyword>
<dbReference type="KEGG" id="rch:RUM_04010"/>
<proteinExistence type="predicted"/>
<dbReference type="GeneID" id="83155233"/>
<dbReference type="NCBIfam" id="TIGR01444">
    <property type="entry name" value="fkbM_fam"/>
    <property type="match status" value="1"/>
</dbReference>
<feature type="domain" description="Methyltransferase FkbM" evidence="1">
    <location>
        <begin position="194"/>
        <end position="328"/>
    </location>
</feature>
<protein>
    <submittedName>
        <fullName evidence="2">Methyltransferase, FkbM family</fullName>
    </submittedName>
</protein>
<dbReference type="EMBL" id="FP929052">
    <property type="protein sequence ID" value="CBL16636.1"/>
    <property type="molecule type" value="Genomic_DNA"/>
</dbReference>
<gene>
    <name evidence="2" type="ordered locus">RUM_04010</name>
</gene>
<name>D4LAJ1_RUMC1</name>
<dbReference type="PATRIC" id="fig|213810.4.peg.309"/>
<dbReference type="Pfam" id="PF05050">
    <property type="entry name" value="Methyltransf_21"/>
    <property type="match status" value="1"/>
</dbReference>
<keyword evidence="2" id="KW-0489">Methyltransferase</keyword>
<dbReference type="HOGENOM" id="CLU_048284_0_0_9"/>
<dbReference type="RefSeq" id="WP_015557543.1">
    <property type="nucleotide sequence ID" value="NC_021039.1"/>
</dbReference>
<evidence type="ECO:0000313" key="3">
    <source>
        <dbReference type="Proteomes" id="UP000007054"/>
    </source>
</evidence>
<dbReference type="Gene3D" id="3.40.50.150">
    <property type="entry name" value="Vaccinia Virus protein VP39"/>
    <property type="match status" value="1"/>
</dbReference>
<dbReference type="AlphaFoldDB" id="D4LAJ1"/>
<dbReference type="GO" id="GO:0032259">
    <property type="term" value="P:methylation"/>
    <property type="evidence" value="ECO:0007669"/>
    <property type="project" value="UniProtKB-KW"/>
</dbReference>
<dbReference type="InterPro" id="IPR006342">
    <property type="entry name" value="FkbM_mtfrase"/>
</dbReference>
<reference evidence="2" key="2">
    <citation type="submission" date="2010-03" db="EMBL/GenBank/DDBJ databases">
        <authorList>
            <person name="Pajon A."/>
        </authorList>
    </citation>
    <scope>NUCLEOTIDE SEQUENCE</scope>
    <source>
        <strain evidence="2">Type strain: 18P13</strain>
    </source>
</reference>
<reference evidence="2" key="1">
    <citation type="submission" date="2010-03" db="EMBL/GenBank/DDBJ databases">
        <title>The genome sequence of Ruminococcus sp. 18P13.</title>
        <authorList>
            <consortium name="metaHIT consortium -- http://www.metahit.eu/"/>
            <person name="Pajon A."/>
            <person name="Turner K."/>
            <person name="Parkhill J."/>
            <person name="Bernalier A."/>
        </authorList>
    </citation>
    <scope>NUCLEOTIDE SEQUENCE [LARGE SCALE GENOMIC DNA]</scope>
    <source>
        <strain evidence="2">Type strain: 18P13</strain>
    </source>
</reference>
<organism evidence="2 3">
    <name type="scientific">Ruminococcus champanellensis (strain DSM 18848 / JCM 17042 / KCTC 15320 / 18P13)</name>
    <dbReference type="NCBI Taxonomy" id="213810"/>
    <lineage>
        <taxon>Bacteria</taxon>
        <taxon>Bacillati</taxon>
        <taxon>Bacillota</taxon>
        <taxon>Clostridia</taxon>
        <taxon>Eubacteriales</taxon>
        <taxon>Oscillospiraceae</taxon>
        <taxon>Ruminococcus</taxon>
    </lineage>
</organism>
<keyword evidence="3" id="KW-1185">Reference proteome</keyword>